<dbReference type="PANTHER" id="PTHR22674">
    <property type="entry name" value="NTPASE, KAP FAMILY P-LOOP DOMAIN-CONTAINING 1"/>
    <property type="match status" value="1"/>
</dbReference>
<accession>A0AA97KIP4</accession>
<reference evidence="4" key="1">
    <citation type="submission" date="2025-08" db="UniProtKB">
        <authorList>
            <consortium name="RefSeq"/>
        </authorList>
    </citation>
    <scope>IDENTIFICATION</scope>
    <source>
        <tissue evidence="4">Blood</tissue>
    </source>
</reference>
<gene>
    <name evidence="4" type="primary">LOC129343639</name>
</gene>
<evidence type="ECO:0000259" key="2">
    <source>
        <dbReference type="Pfam" id="PF07693"/>
    </source>
</evidence>
<evidence type="ECO:0000256" key="1">
    <source>
        <dbReference type="SAM" id="Phobius"/>
    </source>
</evidence>
<dbReference type="PANTHER" id="PTHR22674:SF6">
    <property type="entry name" value="NTPASE KAP FAMILY P-LOOP DOMAIN-CONTAINING PROTEIN 1"/>
    <property type="match status" value="1"/>
</dbReference>
<keyword evidence="1" id="KW-0812">Transmembrane</keyword>
<dbReference type="InterPro" id="IPR052754">
    <property type="entry name" value="NTPase_KAP_P-loop"/>
</dbReference>
<proteinExistence type="predicted"/>
<keyword evidence="3" id="KW-1185">Reference proteome</keyword>
<evidence type="ECO:0000313" key="4">
    <source>
        <dbReference type="RefSeq" id="XP_054855941.1"/>
    </source>
</evidence>
<feature type="transmembrane region" description="Helical" evidence="1">
    <location>
        <begin position="180"/>
        <end position="199"/>
    </location>
</feature>
<dbReference type="Pfam" id="PF07693">
    <property type="entry name" value="KAP_NTPase"/>
    <property type="match status" value="1"/>
</dbReference>
<dbReference type="AlphaFoldDB" id="A0AA97KIP4"/>
<dbReference type="InterPro" id="IPR011646">
    <property type="entry name" value="KAP_P-loop"/>
</dbReference>
<name>A0AA97KIP4_EUBMA</name>
<sequence>MNKANYSVLQMTTVGEDDAVGSAEDQHINEDIYCEALAETLHHVALPVTVGFYAPWGRNKRDLLDKIEEALKDRSKQKVDEKDGGGNMCSLFSLIWRIIFYLPDFHSISCERVRYIFINFDAWEYTGCDHTWAGLVSTLLDEIEKKYKILFSVVRAFGKERPERCVPQGKRWVFKKQSKIIFWGLLWLFIGLTLCTVLLREFKESDLWKDLGYMIVTVSAAISGLPFMLIIKNFLCTMKMKLQKDMDRKDLSTHLGFMHSVKEEVKTIINCLHFMGLKEDRDIRVVLKITSLDLCAPDKVVAVLDAINILLCDKNAPFISILAADPGILVERIQLTGNTCSNGYLYLDRIVSLPFSLPQMSQVTKQQLLEKILKNQRKKGSTINPDNNSCAKNGKKKEGRLLTRKEIEHIRRYLCNNNFDAYFPGNSVQMMRIVNTVLTSLTMIKMGFQPNVGHKMNGKDEKELTEQLIDWIVLANFWPCRLSWILQCEEDYRQRRSLEESQKWTSQDSGENAEGNQQQKISEMDGGLLKVYNAHASELDKIRDKISKLLELDGDPELFILFLQKSHFKVGEVRYFSDLLINLDFSLKRQFELLRGLNGITRTNKNNVGSSPAEKH</sequence>
<dbReference type="KEGG" id="emc:129343639"/>
<dbReference type="RefSeq" id="XP_054855941.1">
    <property type="nucleotide sequence ID" value="XM_054999966.1"/>
</dbReference>
<keyword evidence="1" id="KW-1133">Transmembrane helix</keyword>
<protein>
    <submittedName>
        <fullName evidence="4">NTPase KAP family P-loop domain-containing protein 1-like</fullName>
    </submittedName>
</protein>
<dbReference type="GeneID" id="129343639"/>
<feature type="transmembrane region" description="Helical" evidence="1">
    <location>
        <begin position="211"/>
        <end position="231"/>
    </location>
</feature>
<evidence type="ECO:0000313" key="3">
    <source>
        <dbReference type="Proteomes" id="UP001190640"/>
    </source>
</evidence>
<organism evidence="3 4">
    <name type="scientific">Eublepharis macularius</name>
    <name type="common">Leopard gecko</name>
    <name type="synonym">Cyrtodactylus macularius</name>
    <dbReference type="NCBI Taxonomy" id="481883"/>
    <lineage>
        <taxon>Eukaryota</taxon>
        <taxon>Metazoa</taxon>
        <taxon>Chordata</taxon>
        <taxon>Craniata</taxon>
        <taxon>Vertebrata</taxon>
        <taxon>Euteleostomi</taxon>
        <taxon>Lepidosauria</taxon>
        <taxon>Squamata</taxon>
        <taxon>Bifurcata</taxon>
        <taxon>Gekkota</taxon>
        <taxon>Eublepharidae</taxon>
        <taxon>Eublepharinae</taxon>
        <taxon>Eublepharis</taxon>
    </lineage>
</organism>
<dbReference type="Proteomes" id="UP001190640">
    <property type="component" value="Chromosome 15"/>
</dbReference>
<keyword evidence="1" id="KW-0472">Membrane</keyword>
<feature type="domain" description="KAP NTPase" evidence="2">
    <location>
        <begin position="33"/>
        <end position="386"/>
    </location>
</feature>